<evidence type="ECO:0000313" key="5">
    <source>
        <dbReference type="Proteomes" id="UP000276834"/>
    </source>
</evidence>
<accession>A0A3L8S256</accession>
<dbReference type="Proteomes" id="UP000276834">
    <property type="component" value="Unassembled WGS sequence"/>
</dbReference>
<evidence type="ECO:0000313" key="4">
    <source>
        <dbReference type="EMBL" id="RLV94674.1"/>
    </source>
</evidence>
<evidence type="ECO:0000256" key="3">
    <source>
        <dbReference type="ARBA" id="ARBA00023242"/>
    </source>
</evidence>
<dbReference type="InterPro" id="IPR001748">
    <property type="entry name" value="BUD31"/>
</dbReference>
<evidence type="ECO:0008006" key="6">
    <source>
        <dbReference type="Google" id="ProtNLM"/>
    </source>
</evidence>
<dbReference type="EMBL" id="QUSF01000081">
    <property type="protein sequence ID" value="RLV94674.1"/>
    <property type="molecule type" value="Genomic_DNA"/>
</dbReference>
<dbReference type="Pfam" id="PF01125">
    <property type="entry name" value="BUD31"/>
    <property type="match status" value="1"/>
</dbReference>
<gene>
    <name evidence="4" type="ORF">DV515_00013019</name>
</gene>
<evidence type="ECO:0000256" key="1">
    <source>
        <dbReference type="ARBA" id="ARBA00004123"/>
    </source>
</evidence>
<dbReference type="PANTHER" id="PTHR19411:SF0">
    <property type="entry name" value="PROTEIN BUD31 HOMOLOG"/>
    <property type="match status" value="1"/>
</dbReference>
<dbReference type="PRINTS" id="PR00322">
    <property type="entry name" value="G10"/>
</dbReference>
<reference evidence="4 5" key="1">
    <citation type="journal article" date="2018" name="Proc. R. Soc. B">
        <title>A non-coding region near Follistatin controls head colour polymorphism in the Gouldian finch.</title>
        <authorList>
            <person name="Toomey M.B."/>
            <person name="Marques C.I."/>
            <person name="Andrade P."/>
            <person name="Araujo P.M."/>
            <person name="Sabatino S."/>
            <person name="Gazda M.A."/>
            <person name="Afonso S."/>
            <person name="Lopes R.J."/>
            <person name="Corbo J.C."/>
            <person name="Carneiro M."/>
        </authorList>
    </citation>
    <scope>NUCLEOTIDE SEQUENCE [LARGE SCALE GENOMIC DNA]</scope>
    <source>
        <strain evidence="4">Red01</strain>
        <tissue evidence="4">Muscle</tissue>
    </source>
</reference>
<dbReference type="GO" id="GO:0005681">
    <property type="term" value="C:spliceosomal complex"/>
    <property type="evidence" value="ECO:0007669"/>
    <property type="project" value="TreeGrafter"/>
</dbReference>
<comment type="subcellular location">
    <subcellularLocation>
        <location evidence="1">Nucleus</location>
    </subcellularLocation>
</comment>
<dbReference type="AlphaFoldDB" id="A0A3L8S256"/>
<dbReference type="OrthoDB" id="277109at2759"/>
<name>A0A3L8S256_CHLGU</name>
<protein>
    <recommendedName>
        <fullName evidence="6">Protein BUD31 homolog</fullName>
    </recommendedName>
</protein>
<comment type="caution">
    <text evidence="4">The sequence shown here is derived from an EMBL/GenBank/DDBJ whole genome shotgun (WGS) entry which is preliminary data.</text>
</comment>
<dbReference type="PANTHER" id="PTHR19411">
    <property type="entry name" value="PROTEIN BUD31-RELATED"/>
    <property type="match status" value="1"/>
</dbReference>
<evidence type="ECO:0000256" key="2">
    <source>
        <dbReference type="ARBA" id="ARBA00005287"/>
    </source>
</evidence>
<comment type="similarity">
    <text evidence="2">Belongs to the BUD31 (G10) family.</text>
</comment>
<keyword evidence="3" id="KW-0539">Nucleus</keyword>
<sequence>GEEESRGLGTGAAVILRERWQLPLPFGPLAPKAMPQVRRSRKAPPEGWELIQPTLDQLGQEVRGVEMELHEGKRNVESLWPIFRLCHQKPRFIFDLFYTRKAISRELYEYCTKEKQGYGNLCCLHCIQTRDTNFETSCICRVPKSKLEVASLQLVPLPCSSCSELSHLGLSRGELTGTVMGAWPLNKVKPLVSGTVARCQKYTDT</sequence>
<keyword evidence="5" id="KW-1185">Reference proteome</keyword>
<organism evidence="4 5">
    <name type="scientific">Chloebia gouldiae</name>
    <name type="common">Gouldian finch</name>
    <name type="synonym">Erythrura gouldiae</name>
    <dbReference type="NCBI Taxonomy" id="44316"/>
    <lineage>
        <taxon>Eukaryota</taxon>
        <taxon>Metazoa</taxon>
        <taxon>Chordata</taxon>
        <taxon>Craniata</taxon>
        <taxon>Vertebrata</taxon>
        <taxon>Euteleostomi</taxon>
        <taxon>Archelosauria</taxon>
        <taxon>Archosauria</taxon>
        <taxon>Dinosauria</taxon>
        <taxon>Saurischia</taxon>
        <taxon>Theropoda</taxon>
        <taxon>Coelurosauria</taxon>
        <taxon>Aves</taxon>
        <taxon>Neognathae</taxon>
        <taxon>Neoaves</taxon>
        <taxon>Telluraves</taxon>
        <taxon>Australaves</taxon>
        <taxon>Passeriformes</taxon>
        <taxon>Passeroidea</taxon>
        <taxon>Passeridae</taxon>
        <taxon>Chloebia</taxon>
    </lineage>
</organism>
<dbReference type="STRING" id="44316.ENSEGOP00005019878"/>
<proteinExistence type="inferred from homology"/>
<feature type="non-terminal residue" evidence="4">
    <location>
        <position position="1"/>
    </location>
</feature>
<feature type="non-terminal residue" evidence="4">
    <location>
        <position position="205"/>
    </location>
</feature>
<dbReference type="GO" id="GO:0000398">
    <property type="term" value="P:mRNA splicing, via spliceosome"/>
    <property type="evidence" value="ECO:0007669"/>
    <property type="project" value="TreeGrafter"/>
</dbReference>